<protein>
    <submittedName>
        <fullName evidence="1">Uncharacterized protein</fullName>
    </submittedName>
</protein>
<dbReference type="AlphaFoldDB" id="A0A9Q0VSD6"/>
<evidence type="ECO:0000313" key="1">
    <source>
        <dbReference type="EMBL" id="KAJ6752695.1"/>
    </source>
</evidence>
<name>A0A9Q0VSD6_9ROSI</name>
<comment type="caution">
    <text evidence="1">The sequence shown here is derived from an EMBL/GenBank/DDBJ whole genome shotgun (WGS) entry which is preliminary data.</text>
</comment>
<dbReference type="EMBL" id="JAPFFM010000008">
    <property type="protein sequence ID" value="KAJ6752695.1"/>
    <property type="molecule type" value="Genomic_DNA"/>
</dbReference>
<reference evidence="1" key="2">
    <citation type="journal article" date="2023" name="Int. J. Mol. Sci.">
        <title>De Novo Assembly and Annotation of 11 Diverse Shrub Willow (Salix) Genomes Reveals Novel Gene Organization in Sex-Linked Regions.</title>
        <authorList>
            <person name="Hyden B."/>
            <person name="Feng K."/>
            <person name="Yates T.B."/>
            <person name="Jawdy S."/>
            <person name="Cereghino C."/>
            <person name="Smart L.B."/>
            <person name="Muchero W."/>
        </authorList>
    </citation>
    <scope>NUCLEOTIDE SEQUENCE</scope>
    <source>
        <tissue evidence="1">Shoot tip</tissue>
    </source>
</reference>
<accession>A0A9Q0VSD6</accession>
<organism evidence="1 2">
    <name type="scientific">Salix koriyanagi</name>
    <dbReference type="NCBI Taxonomy" id="2511006"/>
    <lineage>
        <taxon>Eukaryota</taxon>
        <taxon>Viridiplantae</taxon>
        <taxon>Streptophyta</taxon>
        <taxon>Embryophyta</taxon>
        <taxon>Tracheophyta</taxon>
        <taxon>Spermatophyta</taxon>
        <taxon>Magnoliopsida</taxon>
        <taxon>eudicotyledons</taxon>
        <taxon>Gunneridae</taxon>
        <taxon>Pentapetalae</taxon>
        <taxon>rosids</taxon>
        <taxon>fabids</taxon>
        <taxon>Malpighiales</taxon>
        <taxon>Salicaceae</taxon>
        <taxon>Saliceae</taxon>
        <taxon>Salix</taxon>
    </lineage>
</organism>
<evidence type="ECO:0000313" key="2">
    <source>
        <dbReference type="Proteomes" id="UP001151752"/>
    </source>
</evidence>
<keyword evidence="2" id="KW-1185">Reference proteome</keyword>
<gene>
    <name evidence="1" type="ORF">OIU74_027504</name>
</gene>
<reference evidence="1" key="1">
    <citation type="submission" date="2022-11" db="EMBL/GenBank/DDBJ databases">
        <authorList>
            <person name="Hyden B.L."/>
            <person name="Feng K."/>
            <person name="Yates T."/>
            <person name="Jawdy S."/>
            <person name="Smart L.B."/>
            <person name="Muchero W."/>
        </authorList>
    </citation>
    <scope>NUCLEOTIDE SEQUENCE</scope>
    <source>
        <tissue evidence="1">Shoot tip</tissue>
    </source>
</reference>
<proteinExistence type="predicted"/>
<sequence length="52" mass="6203">MESFRERIASFFPEIIITRKQFFGQITLETKDITYGHPVNLEYRGTHNLDQN</sequence>
<dbReference type="Proteomes" id="UP001151752">
    <property type="component" value="Unassembled WGS sequence"/>
</dbReference>